<protein>
    <recommendedName>
        <fullName evidence="1">EF-hand domain-containing protein</fullName>
    </recommendedName>
</protein>
<accession>A0AAD6PNM0</accession>
<name>A0AAD6PNM0_9ROSI</name>
<reference evidence="2" key="1">
    <citation type="journal article" date="2023" name="Mol. Ecol. Resour.">
        <title>Chromosome-level genome assembly of a triploid poplar Populus alba 'Berolinensis'.</title>
        <authorList>
            <person name="Chen S."/>
            <person name="Yu Y."/>
            <person name="Wang X."/>
            <person name="Wang S."/>
            <person name="Zhang T."/>
            <person name="Zhou Y."/>
            <person name="He R."/>
            <person name="Meng N."/>
            <person name="Wang Y."/>
            <person name="Liu W."/>
            <person name="Liu Z."/>
            <person name="Liu J."/>
            <person name="Guo Q."/>
            <person name="Huang H."/>
            <person name="Sederoff R.R."/>
            <person name="Wang G."/>
            <person name="Qu G."/>
            <person name="Chen S."/>
        </authorList>
    </citation>
    <scope>NUCLEOTIDE SEQUENCE</scope>
    <source>
        <strain evidence="2">SC-2020</strain>
    </source>
</reference>
<comment type="caution">
    <text evidence="2">The sequence shown here is derived from an EMBL/GenBank/DDBJ whole genome shotgun (WGS) entry which is preliminary data.</text>
</comment>
<dbReference type="SMART" id="SM00054">
    <property type="entry name" value="EFh"/>
    <property type="match status" value="2"/>
</dbReference>
<feature type="domain" description="EF-hand" evidence="1">
    <location>
        <begin position="18"/>
        <end position="53"/>
    </location>
</feature>
<evidence type="ECO:0000313" key="3">
    <source>
        <dbReference type="Proteomes" id="UP001164929"/>
    </source>
</evidence>
<dbReference type="InterPro" id="IPR002048">
    <property type="entry name" value="EF_hand_dom"/>
</dbReference>
<dbReference type="AlphaFoldDB" id="A0AAD6PNM0"/>
<gene>
    <name evidence="2" type="ORF">NC653_040964</name>
</gene>
<dbReference type="PROSITE" id="PS50222">
    <property type="entry name" value="EF_HAND_2"/>
    <property type="match status" value="2"/>
</dbReference>
<keyword evidence="3" id="KW-1185">Reference proteome</keyword>
<dbReference type="InterPro" id="IPR011992">
    <property type="entry name" value="EF-hand-dom_pair"/>
</dbReference>
<dbReference type="Pfam" id="PF13833">
    <property type="entry name" value="EF-hand_8"/>
    <property type="match status" value="2"/>
</dbReference>
<proteinExistence type="predicted"/>
<dbReference type="Gene3D" id="1.10.238.10">
    <property type="entry name" value="EF-hand"/>
    <property type="match status" value="1"/>
</dbReference>
<evidence type="ECO:0000259" key="1">
    <source>
        <dbReference type="PROSITE" id="PS50222"/>
    </source>
</evidence>
<organism evidence="2 3">
    <name type="scientific">Populus alba x Populus x berolinensis</name>
    <dbReference type="NCBI Taxonomy" id="444605"/>
    <lineage>
        <taxon>Eukaryota</taxon>
        <taxon>Viridiplantae</taxon>
        <taxon>Streptophyta</taxon>
        <taxon>Embryophyta</taxon>
        <taxon>Tracheophyta</taxon>
        <taxon>Spermatophyta</taxon>
        <taxon>Magnoliopsida</taxon>
        <taxon>eudicotyledons</taxon>
        <taxon>Gunneridae</taxon>
        <taxon>Pentapetalae</taxon>
        <taxon>rosids</taxon>
        <taxon>fabids</taxon>
        <taxon>Malpighiales</taxon>
        <taxon>Salicaceae</taxon>
        <taxon>Saliceae</taxon>
        <taxon>Populus</taxon>
    </lineage>
</organism>
<feature type="domain" description="EF-hand" evidence="1">
    <location>
        <begin position="65"/>
        <end position="100"/>
    </location>
</feature>
<evidence type="ECO:0000313" key="2">
    <source>
        <dbReference type="EMBL" id="KAJ6951672.1"/>
    </source>
</evidence>
<dbReference type="Proteomes" id="UP001164929">
    <property type="component" value="Chromosome 19"/>
</dbReference>
<sequence>MDEIRRAAAAYYKHLPENKKEEAKEIFNAMDKDRDERINRDEYLEYLKKDNNTVPQSLFTQEYLKKDKVLQSLFTELDKDGKGLLDFNEAIFLYYITQSGSAIICQSCDSFLAGAYFSCSQCFFNDQVSTYDLCCDCYGDKKFVHNDIGHIFCDNYTLLRRSRSAIQGAPIKKRTMVLNYLKKGMQAAGITSSDIGGIVTGEDGVDSSKSICSIM</sequence>
<dbReference type="SUPFAM" id="SSF47473">
    <property type="entry name" value="EF-hand"/>
    <property type="match status" value="1"/>
</dbReference>
<dbReference type="GO" id="GO:0005509">
    <property type="term" value="F:calcium ion binding"/>
    <property type="evidence" value="ECO:0007669"/>
    <property type="project" value="InterPro"/>
</dbReference>
<dbReference type="EMBL" id="JAQIZT010000019">
    <property type="protein sequence ID" value="KAJ6951672.1"/>
    <property type="molecule type" value="Genomic_DNA"/>
</dbReference>
<dbReference type="CDD" id="cd00051">
    <property type="entry name" value="EFh"/>
    <property type="match status" value="1"/>
</dbReference>